<dbReference type="AlphaFoldDB" id="A0A2S8FEE5"/>
<comment type="catalytic activity">
    <reaction evidence="5">
        <text>(6S)-5-formyl-5,6,7,8-tetrahydrofolate + ATP = (6R)-5,10-methenyltetrahydrofolate + ADP + phosphate</text>
        <dbReference type="Rhea" id="RHEA:10488"/>
        <dbReference type="ChEBI" id="CHEBI:30616"/>
        <dbReference type="ChEBI" id="CHEBI:43474"/>
        <dbReference type="ChEBI" id="CHEBI:57455"/>
        <dbReference type="ChEBI" id="CHEBI:57457"/>
        <dbReference type="ChEBI" id="CHEBI:456216"/>
        <dbReference type="EC" id="6.3.3.2"/>
    </reaction>
</comment>
<dbReference type="EC" id="6.3.3.2" evidence="5"/>
<keyword evidence="5" id="KW-0479">Metal-binding</keyword>
<dbReference type="Proteomes" id="UP000240009">
    <property type="component" value="Unassembled WGS sequence"/>
</dbReference>
<proteinExistence type="inferred from homology"/>
<protein>
    <recommendedName>
        <fullName evidence="5">5-formyltetrahydrofolate cyclo-ligase</fullName>
        <ecNumber evidence="5">6.3.3.2</ecNumber>
    </recommendedName>
</protein>
<comment type="caution">
    <text evidence="6">The sequence shown here is derived from an EMBL/GenBank/DDBJ whole genome shotgun (WGS) entry which is preliminary data.</text>
</comment>
<accession>A0A2S8FEE5</accession>
<evidence type="ECO:0000256" key="4">
    <source>
        <dbReference type="PIRSR" id="PIRSR006806-1"/>
    </source>
</evidence>
<dbReference type="RefSeq" id="WP_105354343.1">
    <property type="nucleotide sequence ID" value="NZ_PUIA01000038.1"/>
</dbReference>
<dbReference type="OrthoDB" id="9801938at2"/>
<comment type="similarity">
    <text evidence="1 5">Belongs to the 5-formyltetrahydrofolate cyclo-ligase family.</text>
</comment>
<dbReference type="GO" id="GO:0009396">
    <property type="term" value="P:folic acid-containing compound biosynthetic process"/>
    <property type="evidence" value="ECO:0007669"/>
    <property type="project" value="TreeGrafter"/>
</dbReference>
<keyword evidence="5" id="KW-0460">Magnesium</keyword>
<evidence type="ECO:0000313" key="7">
    <source>
        <dbReference type="Proteomes" id="UP000240009"/>
    </source>
</evidence>
<dbReference type="NCBIfam" id="TIGR02727">
    <property type="entry name" value="MTHFS_bact"/>
    <property type="match status" value="1"/>
</dbReference>
<dbReference type="PIRSF" id="PIRSF006806">
    <property type="entry name" value="FTHF_cligase"/>
    <property type="match status" value="1"/>
</dbReference>
<sequence length="194" mass="21867">MNSLDKNDIRRQAIARRQQLGDAGRRSEVICSRLIAEFPIQEDSYWLVYVSVRDEVKTTRILEEVLANGHQVVVPYCLTNQELGLFLLTDPQQLERGAFGILEPIATLRAEQTVAPEMLDTIVVPGVAFDRHGNRIGYGKGYFDRLLTNLRSDCLKIGLAFDCQIFPEIPADAHDRPVDHLITESQSIRCSAKT</sequence>
<dbReference type="Gene3D" id="3.40.50.10420">
    <property type="entry name" value="NagB/RpiA/CoA transferase-like"/>
    <property type="match status" value="1"/>
</dbReference>
<name>A0A2S8FEE5_9BACT</name>
<keyword evidence="3 4" id="KW-0067">ATP-binding</keyword>
<keyword evidence="2 4" id="KW-0547">Nucleotide-binding</keyword>
<evidence type="ECO:0000256" key="5">
    <source>
        <dbReference type="RuleBase" id="RU361279"/>
    </source>
</evidence>
<evidence type="ECO:0000256" key="3">
    <source>
        <dbReference type="ARBA" id="ARBA00022840"/>
    </source>
</evidence>
<feature type="binding site" evidence="4">
    <location>
        <begin position="6"/>
        <end position="10"/>
    </location>
    <ligand>
        <name>ATP</name>
        <dbReference type="ChEBI" id="CHEBI:30616"/>
    </ligand>
</feature>
<dbReference type="PANTHER" id="PTHR23407:SF1">
    <property type="entry name" value="5-FORMYLTETRAHYDROFOLATE CYCLO-LIGASE"/>
    <property type="match status" value="1"/>
</dbReference>
<dbReference type="Pfam" id="PF01812">
    <property type="entry name" value="5-FTHF_cyc-lig"/>
    <property type="match status" value="1"/>
</dbReference>
<dbReference type="PANTHER" id="PTHR23407">
    <property type="entry name" value="ATPASE INHIBITOR/5-FORMYLTETRAHYDROFOLATE CYCLO-LIGASE"/>
    <property type="match status" value="1"/>
</dbReference>
<reference evidence="6 7" key="1">
    <citation type="submission" date="2018-02" db="EMBL/GenBank/DDBJ databases">
        <title>Comparative genomes isolates from brazilian mangrove.</title>
        <authorList>
            <person name="Araujo J.E."/>
            <person name="Taketani R.G."/>
            <person name="Silva M.C.P."/>
            <person name="Loureco M.V."/>
            <person name="Andreote F.D."/>
        </authorList>
    </citation>
    <scope>NUCLEOTIDE SEQUENCE [LARGE SCALE GENOMIC DNA]</scope>
    <source>
        <strain evidence="6 7">HEX-2 MGV</strain>
    </source>
</reference>
<dbReference type="EMBL" id="PUIA01000038">
    <property type="protein sequence ID" value="PQO30551.1"/>
    <property type="molecule type" value="Genomic_DNA"/>
</dbReference>
<gene>
    <name evidence="6" type="ORF">C5Y96_13845</name>
</gene>
<evidence type="ECO:0000256" key="2">
    <source>
        <dbReference type="ARBA" id="ARBA00022741"/>
    </source>
</evidence>
<organism evidence="6 7">
    <name type="scientific">Blastopirellula marina</name>
    <dbReference type="NCBI Taxonomy" id="124"/>
    <lineage>
        <taxon>Bacteria</taxon>
        <taxon>Pseudomonadati</taxon>
        <taxon>Planctomycetota</taxon>
        <taxon>Planctomycetia</taxon>
        <taxon>Pirellulales</taxon>
        <taxon>Pirellulaceae</taxon>
        <taxon>Blastopirellula</taxon>
    </lineage>
</organism>
<evidence type="ECO:0000256" key="1">
    <source>
        <dbReference type="ARBA" id="ARBA00010638"/>
    </source>
</evidence>
<dbReference type="GO" id="GO:0046872">
    <property type="term" value="F:metal ion binding"/>
    <property type="evidence" value="ECO:0007669"/>
    <property type="project" value="UniProtKB-KW"/>
</dbReference>
<dbReference type="GO" id="GO:0005524">
    <property type="term" value="F:ATP binding"/>
    <property type="evidence" value="ECO:0007669"/>
    <property type="project" value="UniProtKB-KW"/>
</dbReference>
<dbReference type="InterPro" id="IPR002698">
    <property type="entry name" value="FTHF_cligase"/>
</dbReference>
<dbReference type="GO" id="GO:0035999">
    <property type="term" value="P:tetrahydrofolate interconversion"/>
    <property type="evidence" value="ECO:0007669"/>
    <property type="project" value="TreeGrafter"/>
</dbReference>
<dbReference type="InterPro" id="IPR037171">
    <property type="entry name" value="NagB/RpiA_transferase-like"/>
</dbReference>
<evidence type="ECO:0000313" key="6">
    <source>
        <dbReference type="EMBL" id="PQO30551.1"/>
    </source>
</evidence>
<comment type="cofactor">
    <cofactor evidence="5">
        <name>Mg(2+)</name>
        <dbReference type="ChEBI" id="CHEBI:18420"/>
    </cofactor>
</comment>
<dbReference type="SUPFAM" id="SSF100950">
    <property type="entry name" value="NagB/RpiA/CoA transferase-like"/>
    <property type="match status" value="1"/>
</dbReference>
<feature type="binding site" evidence="4">
    <location>
        <position position="50"/>
    </location>
    <ligand>
        <name>substrate</name>
    </ligand>
</feature>
<keyword evidence="6" id="KW-0436">Ligase</keyword>
<feature type="binding site" evidence="4">
    <location>
        <position position="55"/>
    </location>
    <ligand>
        <name>substrate</name>
    </ligand>
</feature>
<dbReference type="InterPro" id="IPR024185">
    <property type="entry name" value="FTHF_cligase-like_sf"/>
</dbReference>
<dbReference type="GO" id="GO:0030272">
    <property type="term" value="F:5-formyltetrahydrofolate cyclo-ligase activity"/>
    <property type="evidence" value="ECO:0007669"/>
    <property type="project" value="UniProtKB-EC"/>
</dbReference>